<evidence type="ECO:0000313" key="2">
    <source>
        <dbReference type="Proteomes" id="UP001060215"/>
    </source>
</evidence>
<reference evidence="1 2" key="1">
    <citation type="journal article" date="2022" name="Plant J.">
        <title>Chromosome-level genome of Camellia lanceoleosa provides a valuable resource for understanding genome evolution and self-incompatibility.</title>
        <authorList>
            <person name="Gong W."/>
            <person name="Xiao S."/>
            <person name="Wang L."/>
            <person name="Liao Z."/>
            <person name="Chang Y."/>
            <person name="Mo W."/>
            <person name="Hu G."/>
            <person name="Li W."/>
            <person name="Zhao G."/>
            <person name="Zhu H."/>
            <person name="Hu X."/>
            <person name="Ji K."/>
            <person name="Xiang X."/>
            <person name="Song Q."/>
            <person name="Yuan D."/>
            <person name="Jin S."/>
            <person name="Zhang L."/>
        </authorList>
    </citation>
    <scope>NUCLEOTIDE SEQUENCE [LARGE SCALE GENOMIC DNA]</scope>
    <source>
        <strain evidence="1">SQ_2022a</strain>
    </source>
</reference>
<organism evidence="1 2">
    <name type="scientific">Camellia lanceoleosa</name>
    <dbReference type="NCBI Taxonomy" id="1840588"/>
    <lineage>
        <taxon>Eukaryota</taxon>
        <taxon>Viridiplantae</taxon>
        <taxon>Streptophyta</taxon>
        <taxon>Embryophyta</taxon>
        <taxon>Tracheophyta</taxon>
        <taxon>Spermatophyta</taxon>
        <taxon>Magnoliopsida</taxon>
        <taxon>eudicotyledons</taxon>
        <taxon>Gunneridae</taxon>
        <taxon>Pentapetalae</taxon>
        <taxon>asterids</taxon>
        <taxon>Ericales</taxon>
        <taxon>Theaceae</taxon>
        <taxon>Camellia</taxon>
    </lineage>
</organism>
<dbReference type="EMBL" id="CM045765">
    <property type="protein sequence ID" value="KAI8000501.1"/>
    <property type="molecule type" value="Genomic_DNA"/>
</dbReference>
<keyword evidence="2" id="KW-1185">Reference proteome</keyword>
<comment type="caution">
    <text evidence="1">The sequence shown here is derived from an EMBL/GenBank/DDBJ whole genome shotgun (WGS) entry which is preliminary data.</text>
</comment>
<protein>
    <submittedName>
        <fullName evidence="1">Calreticulin-3</fullName>
    </submittedName>
</protein>
<evidence type="ECO:0000313" key="1">
    <source>
        <dbReference type="EMBL" id="KAI8000501.1"/>
    </source>
</evidence>
<dbReference type="Proteomes" id="UP001060215">
    <property type="component" value="Chromosome 8"/>
</dbReference>
<name>A0ACC0GK99_9ERIC</name>
<gene>
    <name evidence="1" type="ORF">LOK49_LG09G00042</name>
</gene>
<sequence length="148" mass="16686">MDLSPTQYQSESLYFLILDLWCFKKSRTPTIRASGKPHGLITQCRSARRNLTEFEDDPHLYVLKPIKYVGIEVWQIEKDAFEEAEKARRAKEEERLLSLSRSEENNLGKVMKKGICLVGMMGSTSMVLQVPAAMNEGDGGVGVVGPFF</sequence>
<proteinExistence type="predicted"/>
<accession>A0ACC0GK99</accession>